<name>A0AAN8IPW3_TRICO</name>
<proteinExistence type="predicted"/>
<evidence type="ECO:0000313" key="2">
    <source>
        <dbReference type="Proteomes" id="UP001331761"/>
    </source>
</evidence>
<dbReference type="EMBL" id="WIXE01010792">
    <property type="protein sequence ID" value="KAK5977297.1"/>
    <property type="molecule type" value="Genomic_DNA"/>
</dbReference>
<dbReference type="AlphaFoldDB" id="A0AAN8IPW3"/>
<dbReference type="Proteomes" id="UP001331761">
    <property type="component" value="Unassembled WGS sequence"/>
</dbReference>
<reference evidence="1 2" key="1">
    <citation type="submission" date="2019-10" db="EMBL/GenBank/DDBJ databases">
        <title>Assembly and Annotation for the nematode Trichostrongylus colubriformis.</title>
        <authorList>
            <person name="Martin J."/>
        </authorList>
    </citation>
    <scope>NUCLEOTIDE SEQUENCE [LARGE SCALE GENOMIC DNA]</scope>
    <source>
        <strain evidence="1">G859</strain>
        <tissue evidence="1">Whole worm</tissue>
    </source>
</reference>
<comment type="caution">
    <text evidence="1">The sequence shown here is derived from an EMBL/GenBank/DDBJ whole genome shotgun (WGS) entry which is preliminary data.</text>
</comment>
<gene>
    <name evidence="1" type="ORF">GCK32_011552</name>
</gene>
<protein>
    <submittedName>
        <fullName evidence="1">Uncharacterized protein</fullName>
    </submittedName>
</protein>
<sequence length="201" mass="22353">MFQNMTESDIDKEVEKMLSLDDDEDTRVAILQSQVSVLIEQVKKLSQQAAQSEQPMELDRPATAVALNFRNVMQRVREGDAIPPVELSPFNPADAEQAIGLQTGAAHDHTSDAEQPRYVVNLTSYCTRSECRCNLSGDGTAGSRTILSSTRERVRKLCNLSSYEIWSVRATRQYADSSYVLEIARISKGCNGNFTPSLFRG</sequence>
<keyword evidence="2" id="KW-1185">Reference proteome</keyword>
<evidence type="ECO:0000313" key="1">
    <source>
        <dbReference type="EMBL" id="KAK5977297.1"/>
    </source>
</evidence>
<organism evidence="1 2">
    <name type="scientific">Trichostrongylus colubriformis</name>
    <name type="common">Black scour worm</name>
    <dbReference type="NCBI Taxonomy" id="6319"/>
    <lineage>
        <taxon>Eukaryota</taxon>
        <taxon>Metazoa</taxon>
        <taxon>Ecdysozoa</taxon>
        <taxon>Nematoda</taxon>
        <taxon>Chromadorea</taxon>
        <taxon>Rhabditida</taxon>
        <taxon>Rhabditina</taxon>
        <taxon>Rhabditomorpha</taxon>
        <taxon>Strongyloidea</taxon>
        <taxon>Trichostrongylidae</taxon>
        <taxon>Trichostrongylus</taxon>
    </lineage>
</organism>
<accession>A0AAN8IPW3</accession>